<protein>
    <submittedName>
        <fullName evidence="8">MFS general substrate transporter</fullName>
    </submittedName>
</protein>
<keyword evidence="9" id="KW-1185">Reference proteome</keyword>
<gene>
    <name evidence="8" type="ORF">DM01DRAFT_1408442</name>
</gene>
<comment type="caution">
    <text evidence="8">The sequence shown here is derived from an EMBL/GenBank/DDBJ whole genome shotgun (WGS) entry which is preliminary data.</text>
</comment>
<accession>A0A1X2GEN5</accession>
<dbReference type="STRING" id="101127.A0A1X2GEN5"/>
<feature type="transmembrane region" description="Helical" evidence="6">
    <location>
        <begin position="368"/>
        <end position="389"/>
    </location>
</feature>
<evidence type="ECO:0000313" key="9">
    <source>
        <dbReference type="Proteomes" id="UP000242146"/>
    </source>
</evidence>
<keyword evidence="4 6" id="KW-1133">Transmembrane helix</keyword>
<evidence type="ECO:0000259" key="7">
    <source>
        <dbReference type="PROSITE" id="PS50850"/>
    </source>
</evidence>
<dbReference type="InterPro" id="IPR020846">
    <property type="entry name" value="MFS_dom"/>
</dbReference>
<dbReference type="InterPro" id="IPR036259">
    <property type="entry name" value="MFS_trans_sf"/>
</dbReference>
<feature type="transmembrane region" description="Helical" evidence="6">
    <location>
        <begin position="232"/>
        <end position="251"/>
    </location>
</feature>
<dbReference type="Gene3D" id="1.20.1250.20">
    <property type="entry name" value="MFS general substrate transporter like domains"/>
    <property type="match status" value="2"/>
</dbReference>
<dbReference type="GO" id="GO:0016020">
    <property type="term" value="C:membrane"/>
    <property type="evidence" value="ECO:0007669"/>
    <property type="project" value="UniProtKB-SubCell"/>
</dbReference>
<proteinExistence type="predicted"/>
<dbReference type="Proteomes" id="UP000242146">
    <property type="component" value="Unassembled WGS sequence"/>
</dbReference>
<feature type="transmembrane region" description="Helical" evidence="6">
    <location>
        <begin position="483"/>
        <end position="506"/>
    </location>
</feature>
<evidence type="ECO:0000256" key="1">
    <source>
        <dbReference type="ARBA" id="ARBA00004141"/>
    </source>
</evidence>
<dbReference type="SUPFAM" id="SSF103473">
    <property type="entry name" value="MFS general substrate transporter"/>
    <property type="match status" value="1"/>
</dbReference>
<feature type="transmembrane region" description="Helical" evidence="6">
    <location>
        <begin position="167"/>
        <end position="185"/>
    </location>
</feature>
<dbReference type="EMBL" id="MCGT01000019">
    <property type="protein sequence ID" value="ORX51984.1"/>
    <property type="molecule type" value="Genomic_DNA"/>
</dbReference>
<evidence type="ECO:0000256" key="4">
    <source>
        <dbReference type="ARBA" id="ARBA00022989"/>
    </source>
</evidence>
<feature type="transmembrane region" description="Helical" evidence="6">
    <location>
        <begin position="197"/>
        <end position="220"/>
    </location>
</feature>
<feature type="transmembrane region" description="Helical" evidence="6">
    <location>
        <begin position="137"/>
        <end position="155"/>
    </location>
</feature>
<evidence type="ECO:0000313" key="8">
    <source>
        <dbReference type="EMBL" id="ORX51984.1"/>
    </source>
</evidence>
<evidence type="ECO:0000256" key="2">
    <source>
        <dbReference type="ARBA" id="ARBA00022448"/>
    </source>
</evidence>
<feature type="transmembrane region" description="Helical" evidence="6">
    <location>
        <begin position="333"/>
        <end position="356"/>
    </location>
</feature>
<dbReference type="PROSITE" id="PS50850">
    <property type="entry name" value="MFS"/>
    <property type="match status" value="1"/>
</dbReference>
<dbReference type="PANTHER" id="PTHR43791:SF97">
    <property type="entry name" value="ALLANTOATE TRANSPORTER, PUTATIVE (AFU_ORTHOLOGUE AFUA_1G14700)-RELATED"/>
    <property type="match status" value="1"/>
</dbReference>
<evidence type="ECO:0000256" key="3">
    <source>
        <dbReference type="ARBA" id="ARBA00022692"/>
    </source>
</evidence>
<feature type="domain" description="Major facilitator superfamily (MFS) profile" evidence="7">
    <location>
        <begin position="104"/>
        <end position="512"/>
    </location>
</feature>
<keyword evidence="2" id="KW-0813">Transport</keyword>
<reference evidence="8 9" key="1">
    <citation type="submission" date="2016-07" db="EMBL/GenBank/DDBJ databases">
        <title>Pervasive Adenine N6-methylation of Active Genes in Fungi.</title>
        <authorList>
            <consortium name="DOE Joint Genome Institute"/>
            <person name="Mondo S.J."/>
            <person name="Dannebaum R.O."/>
            <person name="Kuo R.C."/>
            <person name="Labutti K."/>
            <person name="Haridas S."/>
            <person name="Kuo A."/>
            <person name="Salamov A."/>
            <person name="Ahrendt S.R."/>
            <person name="Lipzen A."/>
            <person name="Sullivan W."/>
            <person name="Andreopoulos W.B."/>
            <person name="Clum A."/>
            <person name="Lindquist E."/>
            <person name="Daum C."/>
            <person name="Ramamoorthy G.K."/>
            <person name="Gryganskyi A."/>
            <person name="Culley D."/>
            <person name="Magnuson J.K."/>
            <person name="James T.Y."/>
            <person name="O'Malley M.A."/>
            <person name="Stajich J.E."/>
            <person name="Spatafora J.W."/>
            <person name="Visel A."/>
            <person name="Grigoriev I.V."/>
        </authorList>
    </citation>
    <scope>NUCLEOTIDE SEQUENCE [LARGE SCALE GENOMIC DNA]</scope>
    <source>
        <strain evidence="8 9">NRRL 3301</strain>
    </source>
</reference>
<feature type="transmembrane region" description="Helical" evidence="6">
    <location>
        <begin position="396"/>
        <end position="419"/>
    </location>
</feature>
<dbReference type="Pfam" id="PF07690">
    <property type="entry name" value="MFS_1"/>
    <property type="match status" value="1"/>
</dbReference>
<keyword evidence="5 6" id="KW-0472">Membrane</keyword>
<feature type="transmembrane region" description="Helical" evidence="6">
    <location>
        <begin position="99"/>
        <end position="117"/>
    </location>
</feature>
<name>A0A1X2GEN5_9FUNG</name>
<evidence type="ECO:0000256" key="6">
    <source>
        <dbReference type="SAM" id="Phobius"/>
    </source>
</evidence>
<organism evidence="8 9">
    <name type="scientific">Hesseltinella vesiculosa</name>
    <dbReference type="NCBI Taxonomy" id="101127"/>
    <lineage>
        <taxon>Eukaryota</taxon>
        <taxon>Fungi</taxon>
        <taxon>Fungi incertae sedis</taxon>
        <taxon>Mucoromycota</taxon>
        <taxon>Mucoromycotina</taxon>
        <taxon>Mucoromycetes</taxon>
        <taxon>Mucorales</taxon>
        <taxon>Cunninghamellaceae</taxon>
        <taxon>Hesseltinella</taxon>
    </lineage>
</organism>
<dbReference type="GO" id="GO:0022857">
    <property type="term" value="F:transmembrane transporter activity"/>
    <property type="evidence" value="ECO:0007669"/>
    <property type="project" value="InterPro"/>
</dbReference>
<dbReference type="PANTHER" id="PTHR43791">
    <property type="entry name" value="PERMEASE-RELATED"/>
    <property type="match status" value="1"/>
</dbReference>
<evidence type="ECO:0000256" key="5">
    <source>
        <dbReference type="ARBA" id="ARBA00023136"/>
    </source>
</evidence>
<sequence>MAQQEPHVEETVTYETVITTTEVVGSDIVKTEEYQTQAKTEISTKEKLEADEAFTEGSSVDSQTDSKIIMNEAIRDEYDATGHHDYIQSADEKALVRRLDYFLVMPCICVLNFLQYFDKSALSYAAVLGIKKDANISADQFAWLGSIFYLGYLVYQGPNAYLLQRVPIGRYLGVIIILWGFVLAMTEMGENFSQLAALRFLLGFFEAGVYSSCLMIISTLYRRREQTARIGLIYICNGVAMAVGGLIGYGIGHMDGQGGKSGWRWIMIILGSVTVAFGFFCFFFLIDNPKSKLICRDEKTRAILAERTLDNAVVRNKTIKVAHMIEAVKELRFWCFVFAALLINMQNGALSTYSSLITNSLGFSSLDAILLTIPNGVVDVIYILIAIFVNQRYGHTLPLACVLMAWSTIGLILLITIPVAKVKLLGLYSTWSYASAFVLLLTSLANNVAGYTKKVFYSSVLLVFYTIGNFLGPISLLNQTAPYVPGMVVFICANVASIVLLLIAHFSMARENRRRLESKSDVKVNVNDDLTDKENPNIIYRI</sequence>
<dbReference type="AlphaFoldDB" id="A0A1X2GEN5"/>
<dbReference type="OrthoDB" id="6730379at2759"/>
<feature type="transmembrane region" description="Helical" evidence="6">
    <location>
        <begin position="431"/>
        <end position="449"/>
    </location>
</feature>
<dbReference type="InterPro" id="IPR011701">
    <property type="entry name" value="MFS"/>
</dbReference>
<feature type="transmembrane region" description="Helical" evidence="6">
    <location>
        <begin position="263"/>
        <end position="286"/>
    </location>
</feature>
<comment type="subcellular location">
    <subcellularLocation>
        <location evidence="1">Membrane</location>
        <topology evidence="1">Multi-pass membrane protein</topology>
    </subcellularLocation>
</comment>
<feature type="transmembrane region" description="Helical" evidence="6">
    <location>
        <begin position="456"/>
        <end position="477"/>
    </location>
</feature>
<keyword evidence="3 6" id="KW-0812">Transmembrane</keyword>